<dbReference type="Proteomes" id="UP000631114">
    <property type="component" value="Unassembled WGS sequence"/>
</dbReference>
<sequence length="96" mass="10929">MSPSMAPDEQNEPPELFFLGDKSFALHGEIMMVVLIFLFTLLLSSLFFCLCFRRTQKPIDEDSDHISIEIYPVGAHGHEDVKLAYIGDFKDKFIAC</sequence>
<name>A0A835HE70_9MAGN</name>
<evidence type="ECO:0000313" key="2">
    <source>
        <dbReference type="EMBL" id="KAF9596508.1"/>
    </source>
</evidence>
<keyword evidence="3" id="KW-1185">Reference proteome</keyword>
<feature type="transmembrane region" description="Helical" evidence="1">
    <location>
        <begin position="30"/>
        <end position="52"/>
    </location>
</feature>
<evidence type="ECO:0000256" key="1">
    <source>
        <dbReference type="SAM" id="Phobius"/>
    </source>
</evidence>
<accession>A0A835HE70</accession>
<proteinExistence type="predicted"/>
<keyword evidence="1" id="KW-0472">Membrane</keyword>
<keyword evidence="1" id="KW-0812">Transmembrane</keyword>
<evidence type="ECO:0000313" key="3">
    <source>
        <dbReference type="Proteomes" id="UP000631114"/>
    </source>
</evidence>
<dbReference type="EMBL" id="JADFTS010000007">
    <property type="protein sequence ID" value="KAF9596508.1"/>
    <property type="molecule type" value="Genomic_DNA"/>
</dbReference>
<dbReference type="AlphaFoldDB" id="A0A835HE70"/>
<gene>
    <name evidence="2" type="ORF">IFM89_012239</name>
</gene>
<protein>
    <submittedName>
        <fullName evidence="2">Uncharacterized protein</fullName>
    </submittedName>
</protein>
<keyword evidence="1" id="KW-1133">Transmembrane helix</keyword>
<organism evidence="2 3">
    <name type="scientific">Coptis chinensis</name>
    <dbReference type="NCBI Taxonomy" id="261450"/>
    <lineage>
        <taxon>Eukaryota</taxon>
        <taxon>Viridiplantae</taxon>
        <taxon>Streptophyta</taxon>
        <taxon>Embryophyta</taxon>
        <taxon>Tracheophyta</taxon>
        <taxon>Spermatophyta</taxon>
        <taxon>Magnoliopsida</taxon>
        <taxon>Ranunculales</taxon>
        <taxon>Ranunculaceae</taxon>
        <taxon>Coptidoideae</taxon>
        <taxon>Coptis</taxon>
    </lineage>
</organism>
<reference evidence="2 3" key="1">
    <citation type="submission" date="2020-10" db="EMBL/GenBank/DDBJ databases">
        <title>The Coptis chinensis genome and diversification of protoberbering-type alkaloids.</title>
        <authorList>
            <person name="Wang B."/>
            <person name="Shu S."/>
            <person name="Song C."/>
            <person name="Liu Y."/>
        </authorList>
    </citation>
    <scope>NUCLEOTIDE SEQUENCE [LARGE SCALE GENOMIC DNA]</scope>
    <source>
        <strain evidence="2">HL-2020</strain>
        <tissue evidence="2">Leaf</tissue>
    </source>
</reference>
<comment type="caution">
    <text evidence="2">The sequence shown here is derived from an EMBL/GenBank/DDBJ whole genome shotgun (WGS) entry which is preliminary data.</text>
</comment>